<dbReference type="EMBL" id="MLKD01000023">
    <property type="protein sequence ID" value="OQE16643.1"/>
    <property type="molecule type" value="Genomic_DNA"/>
</dbReference>
<dbReference type="InterPro" id="IPR040349">
    <property type="entry name" value="Csm1/Pcs1"/>
</dbReference>
<dbReference type="GO" id="GO:0034506">
    <property type="term" value="C:chromosome, centromeric core domain"/>
    <property type="evidence" value="ECO:0007669"/>
    <property type="project" value="TreeGrafter"/>
</dbReference>
<feature type="compositionally biased region" description="Basic and acidic residues" evidence="2">
    <location>
        <begin position="297"/>
        <end position="307"/>
    </location>
</feature>
<evidence type="ECO:0000313" key="4">
    <source>
        <dbReference type="EMBL" id="OQE16643.1"/>
    </source>
</evidence>
<organism evidence="4 5">
    <name type="scientific">Penicillium steckii</name>
    <dbReference type="NCBI Taxonomy" id="303698"/>
    <lineage>
        <taxon>Eukaryota</taxon>
        <taxon>Fungi</taxon>
        <taxon>Dikarya</taxon>
        <taxon>Ascomycota</taxon>
        <taxon>Pezizomycotina</taxon>
        <taxon>Eurotiomycetes</taxon>
        <taxon>Eurotiomycetidae</taxon>
        <taxon>Eurotiales</taxon>
        <taxon>Aspergillaceae</taxon>
        <taxon>Penicillium</taxon>
    </lineage>
</organism>
<evidence type="ECO:0000259" key="3">
    <source>
        <dbReference type="Pfam" id="PF12539"/>
    </source>
</evidence>
<dbReference type="Pfam" id="PF12539">
    <property type="entry name" value="Csm1"/>
    <property type="match status" value="1"/>
</dbReference>
<feature type="region of interest" description="Disordered" evidence="2">
    <location>
        <begin position="72"/>
        <end position="237"/>
    </location>
</feature>
<comment type="caution">
    <text evidence="4">The sequence shown here is derived from an EMBL/GenBank/DDBJ whole genome shotgun (WGS) entry which is preliminary data.</text>
</comment>
<dbReference type="GO" id="GO:0045144">
    <property type="term" value="P:meiotic sister chromatid segregation"/>
    <property type="evidence" value="ECO:0007669"/>
    <property type="project" value="TreeGrafter"/>
</dbReference>
<gene>
    <name evidence="4" type="ORF">PENSTE_c023G00120</name>
</gene>
<dbReference type="STRING" id="303698.A0A1V6SSV1"/>
<evidence type="ECO:0000256" key="2">
    <source>
        <dbReference type="SAM" id="MobiDB-lite"/>
    </source>
</evidence>
<feature type="compositionally biased region" description="Polar residues" evidence="2">
    <location>
        <begin position="98"/>
        <end position="120"/>
    </location>
</feature>
<dbReference type="PANTHER" id="PTHR28006:SF1">
    <property type="entry name" value="MONOPOLIN COMPLEX SUBUNIT CSM1"/>
    <property type="match status" value="1"/>
</dbReference>
<dbReference type="Gene3D" id="1.20.5.170">
    <property type="match status" value="1"/>
</dbReference>
<dbReference type="PANTHER" id="PTHR28006">
    <property type="entry name" value="MONOPOLIN COMPLEX SUBUNIT CSM1"/>
    <property type="match status" value="1"/>
</dbReference>
<dbReference type="AlphaFoldDB" id="A0A1V6SSV1"/>
<dbReference type="Proteomes" id="UP000191285">
    <property type="component" value="Unassembled WGS sequence"/>
</dbReference>
<feature type="compositionally biased region" description="Polar residues" evidence="2">
    <location>
        <begin position="259"/>
        <end position="281"/>
    </location>
</feature>
<sequence length="562" mass="61975">MKLPKLMSDRFGWANRNVTCSRLVDARARLSLLRLSPKLRQLYEMPKRKAPAKLSGFVESDDDDLMQLTRSDSVPQDQDHGHEVNDEHPSKKRRGRPRTSNESTTESKPPARSTRQNSVQPVVGGEEASKKTTRRGRPRGSSQTSDNGAGPARASTSKEPVGSQEIQDNENERSATTAGVKATRTTRSGKPTATRGRGRGRTASVARPSVTDGDFEYTPTRANTQKDVEIPDTQIQDVPMTDPQVEESILPDPQLNAHHAQSSIIRNSKARVSSTRTSQDPSPHKRKSTTAEQSGDPELRRRIGDLTRKNDTLESKYRDLREIGVEEAKSNMEKLRKQCEGITTASDRLVSSLKSELAAQKTLGQQSRTLQKQLKDRDTEVAQLKTQAEEAESQLSSAQSEIKALQTKLAAARNTAAGLESAVKAPGSAIKGGAANRATAAVTAEAAQSAQLAQLKEDLYSDLTGLIIRDVKSRDEDHLYDCIQTGVNGTLHFKLVIPKTTTGPYEKAIYQYIPLLDANRDRELVDILPDFLMDHITFERQAVTKFYTRVIDALTKRRASSS</sequence>
<dbReference type="GO" id="GO:1990644">
    <property type="term" value="F:microtubule site clamp"/>
    <property type="evidence" value="ECO:0007669"/>
    <property type="project" value="TreeGrafter"/>
</dbReference>
<dbReference type="SUPFAM" id="SSF57997">
    <property type="entry name" value="Tropomyosin"/>
    <property type="match status" value="1"/>
</dbReference>
<evidence type="ECO:0000256" key="1">
    <source>
        <dbReference type="SAM" id="Coils"/>
    </source>
</evidence>
<dbReference type="GO" id="GO:0033551">
    <property type="term" value="C:monopolin complex"/>
    <property type="evidence" value="ECO:0007669"/>
    <property type="project" value="InterPro"/>
</dbReference>
<dbReference type="GO" id="GO:0072686">
    <property type="term" value="C:mitotic spindle"/>
    <property type="evidence" value="ECO:0007669"/>
    <property type="project" value="TreeGrafter"/>
</dbReference>
<accession>A0A1V6SSV1</accession>
<dbReference type="GO" id="GO:0005730">
    <property type="term" value="C:nucleolus"/>
    <property type="evidence" value="ECO:0007669"/>
    <property type="project" value="TreeGrafter"/>
</dbReference>
<protein>
    <recommendedName>
        <fullName evidence="3">Monopolin complex subunit Csm1/Pcs1 C-terminal domain-containing protein</fullName>
    </recommendedName>
</protein>
<keyword evidence="1" id="KW-0175">Coiled coil</keyword>
<dbReference type="FunFam" id="3.90.1150.80:FF:000001">
    <property type="entry name" value="Chromosome segregation protein (Pcs1)"/>
    <property type="match status" value="1"/>
</dbReference>
<feature type="coiled-coil region" evidence="1">
    <location>
        <begin position="374"/>
        <end position="422"/>
    </location>
</feature>
<dbReference type="Gene3D" id="3.90.1150.80">
    <property type="match status" value="1"/>
</dbReference>
<name>A0A1V6SSV1_9EURO</name>
<dbReference type="OrthoDB" id="2431049at2759"/>
<dbReference type="GO" id="GO:0051315">
    <property type="term" value="P:attachment of mitotic spindle microtubules to kinetochore"/>
    <property type="evidence" value="ECO:0007669"/>
    <property type="project" value="TreeGrafter"/>
</dbReference>
<proteinExistence type="predicted"/>
<keyword evidence="5" id="KW-1185">Reference proteome</keyword>
<feature type="region of interest" description="Disordered" evidence="2">
    <location>
        <begin position="255"/>
        <end position="307"/>
    </location>
</feature>
<dbReference type="CDD" id="cd23787">
    <property type="entry name" value="RWD_CSM1"/>
    <property type="match status" value="1"/>
</dbReference>
<feature type="domain" description="Monopolin complex subunit Csm1/Pcs1 C-terminal" evidence="3">
    <location>
        <begin position="454"/>
        <end position="541"/>
    </location>
</feature>
<evidence type="ECO:0000313" key="5">
    <source>
        <dbReference type="Proteomes" id="UP000191285"/>
    </source>
</evidence>
<feature type="compositionally biased region" description="Basic and acidic residues" evidence="2">
    <location>
        <begin position="77"/>
        <end position="89"/>
    </location>
</feature>
<dbReference type="InterPro" id="IPR038608">
    <property type="entry name" value="Csm1/Pcs1_C_sf"/>
</dbReference>
<dbReference type="InterPro" id="IPR020981">
    <property type="entry name" value="Csm1/Pcs1_C"/>
</dbReference>
<reference evidence="5" key="1">
    <citation type="journal article" date="2017" name="Nat. Microbiol.">
        <title>Global analysis of biosynthetic gene clusters reveals vast potential of secondary metabolite production in Penicillium species.</title>
        <authorList>
            <person name="Nielsen J.C."/>
            <person name="Grijseels S."/>
            <person name="Prigent S."/>
            <person name="Ji B."/>
            <person name="Dainat J."/>
            <person name="Nielsen K.F."/>
            <person name="Frisvad J.C."/>
            <person name="Workman M."/>
            <person name="Nielsen J."/>
        </authorList>
    </citation>
    <scope>NUCLEOTIDE SEQUENCE [LARGE SCALE GENOMIC DNA]</scope>
    <source>
        <strain evidence="5">IBT 24891</strain>
    </source>
</reference>